<keyword evidence="8" id="KW-0934">Plastid</keyword>
<comment type="catalytic activity">
    <reaction evidence="5 6">
        <text>cytidine(34) in tRNA(Ile2) + L-lysine + ATP = lysidine(34) in tRNA(Ile2) + AMP + diphosphate + H(+)</text>
        <dbReference type="Rhea" id="RHEA:43744"/>
        <dbReference type="Rhea" id="RHEA-COMP:10625"/>
        <dbReference type="Rhea" id="RHEA-COMP:10670"/>
        <dbReference type="ChEBI" id="CHEBI:15378"/>
        <dbReference type="ChEBI" id="CHEBI:30616"/>
        <dbReference type="ChEBI" id="CHEBI:32551"/>
        <dbReference type="ChEBI" id="CHEBI:33019"/>
        <dbReference type="ChEBI" id="CHEBI:82748"/>
        <dbReference type="ChEBI" id="CHEBI:83665"/>
        <dbReference type="ChEBI" id="CHEBI:456215"/>
        <dbReference type="EC" id="6.3.4.19"/>
    </reaction>
</comment>
<dbReference type="EMBL" id="MG598531">
    <property type="protein sequence ID" value="AWD77296.1"/>
    <property type="molecule type" value="Genomic_DNA"/>
</dbReference>
<dbReference type="CDD" id="cd01992">
    <property type="entry name" value="TilS_N"/>
    <property type="match status" value="1"/>
</dbReference>
<dbReference type="AlphaFoldDB" id="A0A2S1FX01"/>
<accession>A0A2S1FX01</accession>
<dbReference type="InterPro" id="IPR012795">
    <property type="entry name" value="tRNA_Ile_lys_synt_N"/>
</dbReference>
<dbReference type="GO" id="GO:0006400">
    <property type="term" value="P:tRNA modification"/>
    <property type="evidence" value="ECO:0007669"/>
    <property type="project" value="UniProtKB-UniRule"/>
</dbReference>
<dbReference type="Gene3D" id="1.20.59.20">
    <property type="match status" value="1"/>
</dbReference>
<organism evidence="8">
    <name type="scientific">Grateloupia filicina</name>
    <dbReference type="NCBI Taxonomy" id="31455"/>
    <lineage>
        <taxon>Eukaryota</taxon>
        <taxon>Rhodophyta</taxon>
        <taxon>Florideophyceae</taxon>
        <taxon>Rhodymeniophycidae</taxon>
        <taxon>Halymeniales</taxon>
        <taxon>Halymeniaceae</taxon>
        <taxon>Grateloupia</taxon>
    </lineage>
</organism>
<dbReference type="PANTHER" id="PTHR43033">
    <property type="entry name" value="TRNA(ILE)-LYSIDINE SYNTHASE-RELATED"/>
    <property type="match status" value="1"/>
</dbReference>
<comment type="domain">
    <text evidence="6">The N-terminal region contains the highly conserved SGGXDS motif, predicted to be a P-loop motif involved in ATP binding.</text>
</comment>
<evidence type="ECO:0000256" key="2">
    <source>
        <dbReference type="ARBA" id="ARBA00022694"/>
    </source>
</evidence>
<protein>
    <recommendedName>
        <fullName evidence="6">tRNA(Ile)-lysidine synthase, chloroplastic</fullName>
        <ecNumber evidence="6">6.3.4.19</ecNumber>
    </recommendedName>
    <alternativeName>
        <fullName evidence="6">tRNA(Ile)-2-lysyl-cytidine synthase</fullName>
    </alternativeName>
    <alternativeName>
        <fullName evidence="6">tRNA(Ile)-lysidine synthetase</fullName>
    </alternativeName>
</protein>
<feature type="domain" description="tRNA(Ile)-lysidine/2-thiocytidine synthase N-terminal" evidence="7">
    <location>
        <begin position="42"/>
        <end position="221"/>
    </location>
</feature>
<evidence type="ECO:0000256" key="5">
    <source>
        <dbReference type="ARBA" id="ARBA00048539"/>
    </source>
</evidence>
<dbReference type="InterPro" id="IPR011063">
    <property type="entry name" value="TilS/TtcA_N"/>
</dbReference>
<feature type="binding site" evidence="6">
    <location>
        <begin position="47"/>
        <end position="52"/>
    </location>
    <ligand>
        <name>ATP</name>
        <dbReference type="ChEBI" id="CHEBI:30616"/>
    </ligand>
</feature>
<name>A0A2S1FX01_9FLOR</name>
<comment type="similarity">
    <text evidence="6">Belongs to the tRNA(Ile)-lysidine synthase family.</text>
</comment>
<gene>
    <name evidence="6 8" type="primary">tilS</name>
    <name evidence="8" type="ORF">Grafi_p030</name>
</gene>
<dbReference type="PANTHER" id="PTHR43033:SF1">
    <property type="entry name" value="TRNA(ILE)-LYSIDINE SYNTHASE-RELATED"/>
    <property type="match status" value="1"/>
</dbReference>
<keyword evidence="8" id="KW-0150">Chloroplast</keyword>
<comment type="function">
    <text evidence="6">Ligates lysine onto the cytidine present at position 34 of the AUA codon-specific tRNA(Ile) that contains the anticodon CAU, in an ATP-dependent manner. Cytidine is converted to lysidine, thus changing the amino acid specificity of the tRNA from methionine to isoleucine.</text>
</comment>
<keyword evidence="4 6" id="KW-0067">ATP-binding</keyword>
<dbReference type="GO" id="GO:0032267">
    <property type="term" value="F:tRNA(Ile)-lysidine synthase activity"/>
    <property type="evidence" value="ECO:0007669"/>
    <property type="project" value="UniProtKB-EC"/>
</dbReference>
<evidence type="ECO:0000256" key="1">
    <source>
        <dbReference type="ARBA" id="ARBA00022598"/>
    </source>
</evidence>
<geneLocation type="chloroplast" evidence="8"/>
<dbReference type="HAMAP" id="MF_01161">
    <property type="entry name" value="tRNA_Ile_lys_synt"/>
    <property type="match status" value="1"/>
</dbReference>
<dbReference type="SUPFAM" id="SSF82829">
    <property type="entry name" value="MesJ substrate recognition domain-like"/>
    <property type="match status" value="1"/>
</dbReference>
<dbReference type="NCBIfam" id="TIGR02432">
    <property type="entry name" value="lysidine_TilS_N"/>
    <property type="match status" value="1"/>
</dbReference>
<dbReference type="GO" id="GO:0005524">
    <property type="term" value="F:ATP binding"/>
    <property type="evidence" value="ECO:0007669"/>
    <property type="project" value="UniProtKB-UniRule"/>
</dbReference>
<evidence type="ECO:0000256" key="6">
    <source>
        <dbReference type="HAMAP-Rule" id="MF_01161"/>
    </source>
</evidence>
<dbReference type="EC" id="6.3.4.19" evidence="6"/>
<dbReference type="InterPro" id="IPR014729">
    <property type="entry name" value="Rossmann-like_a/b/a_fold"/>
</dbReference>
<dbReference type="GeneID" id="36945053"/>
<reference evidence="8" key="1">
    <citation type="submission" date="2017-12" db="EMBL/GenBank/DDBJ databases">
        <title>Complete Sequences of the chloroplast DNA of the Grateloupia filicina.</title>
        <authorList>
            <person name="Liu T."/>
            <person name="Liu C."/>
            <person name="Li Y."/>
        </authorList>
    </citation>
    <scope>NUCLEOTIDE SEQUENCE</scope>
</reference>
<keyword evidence="3 6" id="KW-0547">Nucleotide-binding</keyword>
<comment type="subcellular location">
    <subcellularLocation>
        <location evidence="6">Plastid</location>
        <location evidence="6">Chloroplast</location>
    </subcellularLocation>
</comment>
<keyword evidence="1 6" id="KW-0436">Ligase</keyword>
<dbReference type="RefSeq" id="YP_009488600.1">
    <property type="nucleotide sequence ID" value="NC_037841.1"/>
</dbReference>
<keyword evidence="2 6" id="KW-0819">tRNA processing</keyword>
<dbReference type="Pfam" id="PF01171">
    <property type="entry name" value="ATP_bind_3"/>
    <property type="match status" value="1"/>
</dbReference>
<dbReference type="Gene3D" id="3.40.50.620">
    <property type="entry name" value="HUPs"/>
    <property type="match status" value="1"/>
</dbReference>
<dbReference type="GO" id="GO:0009507">
    <property type="term" value="C:chloroplast"/>
    <property type="evidence" value="ECO:0007669"/>
    <property type="project" value="UniProtKB-SubCell"/>
</dbReference>
<dbReference type="SUPFAM" id="SSF52402">
    <property type="entry name" value="Adenine nucleotide alpha hydrolases-like"/>
    <property type="match status" value="1"/>
</dbReference>
<evidence type="ECO:0000256" key="4">
    <source>
        <dbReference type="ARBA" id="ARBA00022840"/>
    </source>
</evidence>
<sequence>MNSKLNYPKTLRKAIVKFKIMNTHLHQKFNKQIKRIQPLGNILVAISGGQDSLCLIKLVEDFKQKQNFSGTIEYIYIDHQWREDGKQQVKHLINYIHQQSTKITIYEIKKIIYSELEARQIRYQIIIKHAILNSYSTLLTAHTETDRIETFFQQLIRGTSLDGVTSLRYYRQLKPNIKLVRPLISIHRKDINWFCRKFCLPIWSDNTNYQYSITRNRLRHELLPYLKQYFMLNIENNISKFINISNQDNEYIKQSAIKLYLISRHKTNIALNYLLLRKQHYAIQARTLEIFFYHHFSKPLHYNTLIQIINLMQKEHRDHRILKWHQLIINIYNSWIYIN</sequence>
<evidence type="ECO:0000259" key="7">
    <source>
        <dbReference type="Pfam" id="PF01171"/>
    </source>
</evidence>
<proteinExistence type="inferred from homology"/>
<dbReference type="InterPro" id="IPR012094">
    <property type="entry name" value="tRNA_Ile_lys_synt"/>
</dbReference>
<evidence type="ECO:0000313" key="8">
    <source>
        <dbReference type="EMBL" id="AWD77296.1"/>
    </source>
</evidence>
<evidence type="ECO:0000256" key="3">
    <source>
        <dbReference type="ARBA" id="ARBA00022741"/>
    </source>
</evidence>